<dbReference type="AlphaFoldDB" id="A0AAJ6P9F2"/>
<dbReference type="Proteomes" id="UP001223520">
    <property type="component" value="Chromosome"/>
</dbReference>
<name>A0AAJ6P9F2_9CYAN</name>
<dbReference type="KEGG" id="hbq:QI031_29300"/>
<accession>A0AAJ6P9F2</accession>
<gene>
    <name evidence="1" type="ORF">QI031_29300</name>
</gene>
<dbReference type="RefSeq" id="WP_281483056.1">
    <property type="nucleotide sequence ID" value="NZ_CP124543.1"/>
</dbReference>
<proteinExistence type="predicted"/>
<dbReference type="EMBL" id="CP124543">
    <property type="protein sequence ID" value="WGV25769.1"/>
    <property type="molecule type" value="Genomic_DNA"/>
</dbReference>
<evidence type="ECO:0000313" key="1">
    <source>
        <dbReference type="EMBL" id="WGV25769.1"/>
    </source>
</evidence>
<keyword evidence="2" id="KW-1185">Reference proteome</keyword>
<organism evidence="1 2">
    <name type="scientific">Halotia branconii CENA392</name>
    <dbReference type="NCBI Taxonomy" id="1539056"/>
    <lineage>
        <taxon>Bacteria</taxon>
        <taxon>Bacillati</taxon>
        <taxon>Cyanobacteriota</taxon>
        <taxon>Cyanophyceae</taxon>
        <taxon>Nostocales</taxon>
        <taxon>Nodulariaceae</taxon>
        <taxon>Halotia</taxon>
    </lineage>
</organism>
<evidence type="ECO:0000313" key="2">
    <source>
        <dbReference type="Proteomes" id="UP001223520"/>
    </source>
</evidence>
<protein>
    <submittedName>
        <fullName evidence="1">Uncharacterized protein</fullName>
    </submittedName>
</protein>
<sequence>MGKTTPVPISWRHFLQVGEPAQRSALETRKGGLAPQDPTGDATLLRRYRFAIASSLPLRSKRSYAVGFTAVATLRVLLRRTRRVAAEASTSR</sequence>
<reference evidence="1 2" key="1">
    <citation type="journal article" date="2023" name="Limnol Oceanogr Lett">
        <title>Environmental adaptations by the intertidal Antarctic cyanobacterium Halotia branconii CENA392 as revealed using long-read genome sequencing.</title>
        <authorList>
            <person name="Dextro R.B."/>
            <person name="Delbaje E."/>
            <person name="Freitas P.N.N."/>
            <person name="Geraldes V."/>
            <person name="Pinto E."/>
            <person name="Long P.F."/>
            <person name="Fiore M.F."/>
        </authorList>
    </citation>
    <scope>NUCLEOTIDE SEQUENCE [LARGE SCALE GENOMIC DNA]</scope>
    <source>
        <strain evidence="1 2">CENA392</strain>
    </source>
</reference>